<dbReference type="SUPFAM" id="SSF52266">
    <property type="entry name" value="SGNH hydrolase"/>
    <property type="match status" value="1"/>
</dbReference>
<dbReference type="STRING" id="667015.Bacsa_1646"/>
<keyword evidence="3" id="KW-1185">Reference proteome</keyword>
<keyword evidence="1" id="KW-1133">Transmembrane helix</keyword>
<dbReference type="Gene3D" id="2.60.120.1360">
    <property type="match status" value="1"/>
</dbReference>
<evidence type="ECO:0000313" key="3">
    <source>
        <dbReference type="Proteomes" id="UP000007486"/>
    </source>
</evidence>
<sequence length="486" mass="54024">MEVFLFGTCVAYVENLLSLCRFFSVRTMKNKVTSTFLFALLVAGGLLAMYFLPVLKIGGYTLRKVDLLSDLRPDPVEEVLADSDSLVLPPVVKPAFVDTCKTGMTCIEDYADSTMRGMSHFYEALSACPTLHRPVRIAYFGDSFIEGDILTADLRAMLQSRFGGCGVGYVPVTSRVAGFRPTVKHTFSGWKTHSVTDSVGFNRRLQDLSNHYYYPSPGARVSLKGLGTYADHLGACEASSFYFVSLDSIRLSAVLNQGADTVSYAFAGDSLLQAATVQEDIRSVEWRVEHTDSTAICYGVTMDPSSGIVVDNFSTRGSSGQQLGGVPMPMLRAYNRLRTYDLIVLQYGLNVASEGITNYRYYTSEMVKVINRLKEAFPQASFLLVSIGDRESKDETGKLRTMPGVKNLVRYQQALAAETHIAFWNLYEAMGGEGSIVKMVESKPQQANYDYTHINFRGGKHLAELLFETLMYGKEQHEKRKAYENE</sequence>
<organism evidence="2 3">
    <name type="scientific">Phocaeicola salanitronis (strain DSM 18170 / JCM 13657 / CCUG 60908 / BL78)</name>
    <name type="common">Bacteroides salanitronis</name>
    <dbReference type="NCBI Taxonomy" id="667015"/>
    <lineage>
        <taxon>Bacteria</taxon>
        <taxon>Pseudomonadati</taxon>
        <taxon>Bacteroidota</taxon>
        <taxon>Bacteroidia</taxon>
        <taxon>Bacteroidales</taxon>
        <taxon>Bacteroidaceae</taxon>
        <taxon>Phocaeicola</taxon>
    </lineage>
</organism>
<dbReference type="EMBL" id="CP002530">
    <property type="protein sequence ID" value="ADY36211.1"/>
    <property type="molecule type" value="Genomic_DNA"/>
</dbReference>
<dbReference type="Proteomes" id="UP000007486">
    <property type="component" value="Chromosome"/>
</dbReference>
<proteinExistence type="predicted"/>
<keyword evidence="1" id="KW-0812">Transmembrane</keyword>
<evidence type="ECO:0000256" key="1">
    <source>
        <dbReference type="SAM" id="Phobius"/>
    </source>
</evidence>
<dbReference type="HOGENOM" id="CLU_026488_1_0_10"/>
<dbReference type="GO" id="GO:0016788">
    <property type="term" value="F:hydrolase activity, acting on ester bonds"/>
    <property type="evidence" value="ECO:0007669"/>
    <property type="project" value="UniProtKB-ARBA"/>
</dbReference>
<keyword evidence="1" id="KW-0472">Membrane</keyword>
<accession>F0R085</accession>
<dbReference type="AlphaFoldDB" id="F0R085"/>
<gene>
    <name evidence="2" type="ordered locus">Bacsa_1646</name>
</gene>
<evidence type="ECO:0000313" key="2">
    <source>
        <dbReference type="EMBL" id="ADY36211.1"/>
    </source>
</evidence>
<dbReference type="Gene3D" id="3.40.50.1110">
    <property type="entry name" value="SGNH hydrolase"/>
    <property type="match status" value="1"/>
</dbReference>
<name>F0R085_PHOSB</name>
<reference evidence="2 3" key="1">
    <citation type="journal article" date="2011" name="Stand. Genomic Sci.">
        <title>Complete genome sequence of Bacteroides salanitronis type strain (BL78).</title>
        <authorList>
            <person name="Gronow S."/>
            <person name="Held B."/>
            <person name="Lucas S."/>
            <person name="Lapidus A."/>
            <person name="Del Rio T.G."/>
            <person name="Nolan M."/>
            <person name="Tice H."/>
            <person name="Deshpande S."/>
            <person name="Cheng J.F."/>
            <person name="Pitluck S."/>
            <person name="Liolios K."/>
            <person name="Pagani I."/>
            <person name="Ivanova N."/>
            <person name="Mavromatis K."/>
            <person name="Pati A."/>
            <person name="Tapia R."/>
            <person name="Han C."/>
            <person name="Goodwin L."/>
            <person name="Chen A."/>
            <person name="Palaniappan K."/>
            <person name="Land M."/>
            <person name="Hauser L."/>
            <person name="Chang Y.J."/>
            <person name="Jeffries C.D."/>
            <person name="Brambilla E.M."/>
            <person name="Rohde M."/>
            <person name="Goker M."/>
            <person name="Detter J.C."/>
            <person name="Woyke T."/>
            <person name="Bristow J."/>
            <person name="Markowitz V."/>
            <person name="Hugenholtz P."/>
            <person name="Kyrpides N.C."/>
            <person name="Klenk H.P."/>
            <person name="Eisen J.A."/>
        </authorList>
    </citation>
    <scope>NUCLEOTIDE SEQUENCE [LARGE SCALE GENOMIC DNA]</scope>
    <source>
        <strain evidence="2 3">DSM 18170</strain>
    </source>
</reference>
<protein>
    <submittedName>
        <fullName evidence="2">Putative periplasmic protein</fullName>
    </submittedName>
</protein>
<feature type="transmembrane region" description="Helical" evidence="1">
    <location>
        <begin position="36"/>
        <end position="55"/>
    </location>
</feature>
<dbReference type="KEGG" id="bsa:Bacsa_1646"/>
<dbReference type="InterPro" id="IPR036514">
    <property type="entry name" value="SGNH_hydro_sf"/>
</dbReference>
<dbReference type="eggNOG" id="COG2755">
    <property type="taxonomic scope" value="Bacteria"/>
</dbReference>